<evidence type="ECO:0000313" key="2">
    <source>
        <dbReference type="Proteomes" id="UP000648914"/>
    </source>
</evidence>
<dbReference type="EMBL" id="JAEILG010000053">
    <property type="protein sequence ID" value="MBI6566558.1"/>
    <property type="molecule type" value="Genomic_DNA"/>
</dbReference>
<dbReference type="RefSeq" id="WP_198719734.1">
    <property type="nucleotide sequence ID" value="NZ_JAEIKU010000045.1"/>
</dbReference>
<reference evidence="1 2" key="1">
    <citation type="submission" date="2020-12" db="EMBL/GenBank/DDBJ databases">
        <title>Comparative genomic insights into the epidemiology and virulence of plant pathogenic Pseudomonads from Turkey.</title>
        <authorList>
            <person name="Dillon M."/>
            <person name="Ruiz-Bedoya T."/>
            <person name="Bendalovic-Torma C."/>
            <person name="Guttman K.M."/>
            <person name="Kwak H."/>
            <person name="Middleton M.A."/>
            <person name="Wang P.W."/>
            <person name="Horuz S."/>
            <person name="Aysan Y."/>
            <person name="Guttman D.S."/>
        </authorList>
    </citation>
    <scope>NUCLEOTIDE SEQUENCE [LARGE SCALE GENOMIC DNA]</scope>
    <source>
        <strain evidence="1 2">S5_IA_2b</strain>
    </source>
</reference>
<protein>
    <recommendedName>
        <fullName evidence="3">DEAD/DEAH box helicase</fullName>
    </recommendedName>
</protein>
<evidence type="ECO:0000313" key="1">
    <source>
        <dbReference type="EMBL" id="MBI6566558.1"/>
    </source>
</evidence>
<proteinExistence type="predicted"/>
<dbReference type="Proteomes" id="UP000648914">
    <property type="component" value="Unassembled WGS sequence"/>
</dbReference>
<evidence type="ECO:0008006" key="3">
    <source>
        <dbReference type="Google" id="ProtNLM"/>
    </source>
</evidence>
<comment type="caution">
    <text evidence="1">The sequence shown here is derived from an EMBL/GenBank/DDBJ whole genome shotgun (WGS) entry which is preliminary data.</text>
</comment>
<organism evidence="1 2">
    <name type="scientific">Pseudomonas synxantha</name>
    <dbReference type="NCBI Taxonomy" id="47883"/>
    <lineage>
        <taxon>Bacteria</taxon>
        <taxon>Pseudomonadati</taxon>
        <taxon>Pseudomonadota</taxon>
        <taxon>Gammaproteobacteria</taxon>
        <taxon>Pseudomonadales</taxon>
        <taxon>Pseudomonadaceae</taxon>
        <taxon>Pseudomonas</taxon>
    </lineage>
</organism>
<keyword evidence="2" id="KW-1185">Reference proteome</keyword>
<gene>
    <name evidence="1" type="ORF">YA0852_20935</name>
</gene>
<accession>A0ABS0UQ98</accession>
<name>A0ABS0UQ98_9PSED</name>
<sequence>MASRKKLNDLMEAQQRRREELAQLFAARKPLAHAKPALKTHARKTVQTVPVETPAPSIVPRAHEALIAMYRDGSLQPSAPSSTLLALADLYLHAAEHRSRHIVMAWPAAPKTLPLVHALATLVRWHQGDKQGVRGLLFPVKSNAFYGLNHVHFDRTSILRIAHNLLEVSADANASVTRSMGDKDAFYFSLSDSNFPQNLDDPFNPTVGELLPHFLATPDFDRWQSCDEHLLALIRAKLRRKLATALKLNCAVIGDPRTAPDALFALDGRMSETELRRACRDLARFGSPEVVLVQATRAIRMEAKSWKKQLARFCIMLEDVFQGRPPGVIVITDEPHAAFRIKEELWEQNRKRNPSSQWHTPHEFKILGVPSTVGGAGLLAPLAQETLHPAPRELNVFIVDADTAKSATKLVRIANAAPGGKESAKPLIDAASYLSRLAALPCGVRHMSDYLASIEVSQRTRAAFDWLNHLGNVQEFERTVGVGDQGPALFECLQRSSQLFCNYHEATPFAHKLAELVSNAAKSSKRKVAIVFTSALYLRLAERFLAEYDQYPDGLIYDSFQGRVQLLCAAHLEERLDELQGSTLVCAGLNEDCLRLLLTDDRVPSHTVVLLTQRAGQFLRATLKPIVELMPEFRSFKPRMESILRKLKDLPEDASVLSTSDYVLPTFRVELSSNVSSEGHGDGTESWVIRLDSNVTLFRHEKSEMYVYDPASPRAADVGFRTCQVGSLEVGDKVFIMSAELREMVEQVLREAGVPIQSDKTFETALRSYHEQVQKCLAKRFAQGSLSDKVRVIREQMLELDPLLETKLPGAQAMRQWIDLGRSLDTPFEQLRPQAPQREEIFKAFATVLGLSPLEAAYQWQRVITAVRNSRRLDGRHVADIYAYMLLQPESVMANSSIKRTTLNQLFDKARESIASVEFVGLSKETLQ</sequence>